<keyword evidence="2" id="KW-1185">Reference proteome</keyword>
<dbReference type="Proteomes" id="UP000015104">
    <property type="component" value="Unassembled WGS sequence"/>
</dbReference>
<name>T1K847_TETUR</name>
<dbReference type="EMBL" id="CAEY01001871">
    <property type="status" value="NOT_ANNOTATED_CDS"/>
    <property type="molecule type" value="Genomic_DNA"/>
</dbReference>
<evidence type="ECO:0000313" key="1">
    <source>
        <dbReference type="EnsemblMetazoa" id="tetur07g00030.1"/>
    </source>
</evidence>
<proteinExistence type="predicted"/>
<dbReference type="EnsemblMetazoa" id="tetur07g00030.1">
    <property type="protein sequence ID" value="tetur07g00030.1"/>
    <property type="gene ID" value="tetur07g00030"/>
</dbReference>
<evidence type="ECO:0000313" key="2">
    <source>
        <dbReference type="Proteomes" id="UP000015104"/>
    </source>
</evidence>
<organism evidence="1 2">
    <name type="scientific">Tetranychus urticae</name>
    <name type="common">Two-spotted spider mite</name>
    <dbReference type="NCBI Taxonomy" id="32264"/>
    <lineage>
        <taxon>Eukaryota</taxon>
        <taxon>Metazoa</taxon>
        <taxon>Ecdysozoa</taxon>
        <taxon>Arthropoda</taxon>
        <taxon>Chelicerata</taxon>
        <taxon>Arachnida</taxon>
        <taxon>Acari</taxon>
        <taxon>Acariformes</taxon>
        <taxon>Trombidiformes</taxon>
        <taxon>Prostigmata</taxon>
        <taxon>Eleutherengona</taxon>
        <taxon>Raphignathae</taxon>
        <taxon>Tetranychoidea</taxon>
        <taxon>Tetranychidae</taxon>
        <taxon>Tetranychus</taxon>
    </lineage>
</organism>
<reference evidence="2" key="1">
    <citation type="submission" date="2011-08" db="EMBL/GenBank/DDBJ databases">
        <authorList>
            <person name="Rombauts S."/>
        </authorList>
    </citation>
    <scope>NUCLEOTIDE SEQUENCE</scope>
    <source>
        <strain evidence="2">London</strain>
    </source>
</reference>
<dbReference type="HOGENOM" id="CLU_3421532_0_0_1"/>
<reference evidence="1" key="2">
    <citation type="submission" date="2015-06" db="UniProtKB">
        <authorList>
            <consortium name="EnsemblMetazoa"/>
        </authorList>
    </citation>
    <scope>IDENTIFICATION</scope>
</reference>
<accession>T1K847</accession>
<protein>
    <submittedName>
        <fullName evidence="1">Uncharacterized protein</fullName>
    </submittedName>
</protein>
<sequence>MAKIYKRPKRKLNKPRFTLKVTLQ</sequence>
<dbReference type="AlphaFoldDB" id="T1K847"/>